<gene>
    <name evidence="1" type="ORF">V1525DRAFT_458837</name>
</gene>
<dbReference type="EMBL" id="MU971431">
    <property type="protein sequence ID" value="KAK9235098.1"/>
    <property type="molecule type" value="Genomic_DNA"/>
</dbReference>
<evidence type="ECO:0000313" key="1">
    <source>
        <dbReference type="EMBL" id="KAK9235098.1"/>
    </source>
</evidence>
<comment type="caution">
    <text evidence="1">The sequence shown here is derived from an EMBL/GenBank/DDBJ whole genome shotgun (WGS) entry which is preliminary data.</text>
</comment>
<keyword evidence="2" id="KW-1185">Reference proteome</keyword>
<name>A0ACC3SU04_LIPKO</name>
<evidence type="ECO:0000313" key="2">
    <source>
        <dbReference type="Proteomes" id="UP001433508"/>
    </source>
</evidence>
<dbReference type="Proteomes" id="UP001433508">
    <property type="component" value="Unassembled WGS sequence"/>
</dbReference>
<accession>A0ACC3SU04</accession>
<reference evidence="2" key="1">
    <citation type="journal article" date="2024" name="Front. Bioeng. Biotechnol.">
        <title>Genome-scale model development and genomic sequencing of the oleaginous clade Lipomyces.</title>
        <authorList>
            <person name="Czajka J.J."/>
            <person name="Han Y."/>
            <person name="Kim J."/>
            <person name="Mondo S.J."/>
            <person name="Hofstad B.A."/>
            <person name="Robles A."/>
            <person name="Haridas S."/>
            <person name="Riley R."/>
            <person name="LaButti K."/>
            <person name="Pangilinan J."/>
            <person name="Andreopoulos W."/>
            <person name="Lipzen A."/>
            <person name="Yan J."/>
            <person name="Wang M."/>
            <person name="Ng V."/>
            <person name="Grigoriev I.V."/>
            <person name="Spatafora J.W."/>
            <person name="Magnuson J.K."/>
            <person name="Baker S.E."/>
            <person name="Pomraning K.R."/>
        </authorList>
    </citation>
    <scope>NUCLEOTIDE SEQUENCE [LARGE SCALE GENOMIC DNA]</scope>
    <source>
        <strain evidence="2">CBS 7786</strain>
    </source>
</reference>
<proteinExistence type="predicted"/>
<sequence length="120" mass="13145">MKTIAQIRDDEEVPIPSVASAGDEDSKDTGCDVSVPPTTAQTDSTAALMRAFKIARGLTVFMTIALLVVWPMPMYGSGYIISKKFFTGWVVVGIIWILISLIVVGIYPIWEGRFALARYS</sequence>
<protein>
    <submittedName>
        <fullName evidence="1">Uncharacterized protein</fullName>
    </submittedName>
</protein>
<organism evidence="1 2">
    <name type="scientific">Lipomyces kononenkoae</name>
    <name type="common">Yeast</name>
    <dbReference type="NCBI Taxonomy" id="34357"/>
    <lineage>
        <taxon>Eukaryota</taxon>
        <taxon>Fungi</taxon>
        <taxon>Dikarya</taxon>
        <taxon>Ascomycota</taxon>
        <taxon>Saccharomycotina</taxon>
        <taxon>Lipomycetes</taxon>
        <taxon>Lipomycetales</taxon>
        <taxon>Lipomycetaceae</taxon>
        <taxon>Lipomyces</taxon>
    </lineage>
</organism>